<dbReference type="EMBL" id="JAVRRJ010000007">
    <property type="protein sequence ID" value="KAK5083112.1"/>
    <property type="molecule type" value="Genomic_DNA"/>
</dbReference>
<protein>
    <recommendedName>
        <fullName evidence="4">Pet127-domain-containing protein</fullName>
    </recommendedName>
</protein>
<dbReference type="PANTHER" id="PTHR31014">
    <property type="entry name" value="MITOCHONDRIAL TRANSLATION SYSTEM COMPONENT PET127-RELATED"/>
    <property type="match status" value="1"/>
</dbReference>
<feature type="region of interest" description="Disordered" evidence="1">
    <location>
        <begin position="705"/>
        <end position="734"/>
    </location>
</feature>
<comment type="caution">
    <text evidence="2">The sequence shown here is derived from an EMBL/GenBank/DDBJ whole genome shotgun (WGS) entry which is preliminary data.</text>
</comment>
<evidence type="ECO:0000256" key="1">
    <source>
        <dbReference type="SAM" id="MobiDB-lite"/>
    </source>
</evidence>
<feature type="compositionally biased region" description="Polar residues" evidence="1">
    <location>
        <begin position="724"/>
        <end position="734"/>
    </location>
</feature>
<proteinExistence type="predicted"/>
<keyword evidence="3" id="KW-1185">Reference proteome</keyword>
<gene>
    <name evidence="2" type="ORF">LTR05_006995</name>
</gene>
<dbReference type="GO" id="GO:0000964">
    <property type="term" value="P:mitochondrial RNA 5'-end processing"/>
    <property type="evidence" value="ECO:0007669"/>
    <property type="project" value="TreeGrafter"/>
</dbReference>
<name>A0AAN7SW47_9EURO</name>
<dbReference type="InterPro" id="IPR013943">
    <property type="entry name" value="Pet127"/>
</dbReference>
<sequence>MPPAGNGPGYVCLPCLLRSTRTQTPHRSLRLDKSLQQTPKSAIHSSVSLRRQARAAQDGHNPHDAASTLAGKPAAEPPAPVSVELSSAERSKIGRFHEFRVRLQEQLDASAKIASNRDDSPLGAMIEKVLAHTEDDGLRTFTSAAGKHYSEVPTRAFIQDLDRITPHRRPSAKLVDNADTIVMLKNLGVLQEGIPKEKTAASKSKGPVSKDKSTLQTDNASSNPTAEAKKTARKARRTARARVKARKVPSSAKPVRLAARKPLMVASNNAPGKKTPSKDVAMERYASSKAATVQPPTDARSIDSSFVRYKAVDVEAAAQVPKLSFDLSRVLFNPGVYHLQDPRSRVYNFDPYLENIMPITEFNFDALNPYVTSSQDTTLRDVSMKHQKRYIGSSSSMSGAMSQFHFLLSAWRPINFSILSQRFMGHLSSFTTITRAPASIFLRWRDGVYAVDADKEHDSPNILMMQGKSMEKLLTLEKNEFEKYRKPKAGQDAPAIDTEPEVYHYSTTDKFLLRSQLDAYDPRLPGTGTFDLKTRSVAGVRMLMHEHESGMNYEIKDRFGMWESFDREYYDMIRSAFLKYSMQVRMGRMDGIFVAYHNIARIFGFQYISLPEMDMALHGQADTVLGDREFLVTLKLMGEIFDAAVQVFPEQSLRMTFDTKEPVNDQSAIYMRIFVEPMPEDVIEKTQKSSKVKLDAYEKAMAQGLKLDKSAPSPSRTLEEVFASGQSSPSTLESNAADIGFLDSILGTRAPDGEKPEAQGKTQGNNQAKVEAAPVVGYELHIWNEVNGKNVLRPTDITSEDRWTVKYKLDRMDNNTTRANSNRSRTKRAQALGRDDKEGYFQRMIRQLNESGREWRAEQDQLDGQREKVTLYNN</sequence>
<evidence type="ECO:0008006" key="4">
    <source>
        <dbReference type="Google" id="ProtNLM"/>
    </source>
</evidence>
<feature type="region of interest" description="Disordered" evidence="1">
    <location>
        <begin position="195"/>
        <end position="253"/>
    </location>
</feature>
<feature type="region of interest" description="Disordered" evidence="1">
    <location>
        <begin position="746"/>
        <end position="768"/>
    </location>
</feature>
<evidence type="ECO:0000313" key="2">
    <source>
        <dbReference type="EMBL" id="KAK5083112.1"/>
    </source>
</evidence>
<organism evidence="2 3">
    <name type="scientific">Lithohypha guttulata</name>
    <dbReference type="NCBI Taxonomy" id="1690604"/>
    <lineage>
        <taxon>Eukaryota</taxon>
        <taxon>Fungi</taxon>
        <taxon>Dikarya</taxon>
        <taxon>Ascomycota</taxon>
        <taxon>Pezizomycotina</taxon>
        <taxon>Eurotiomycetes</taxon>
        <taxon>Chaetothyriomycetidae</taxon>
        <taxon>Chaetothyriales</taxon>
        <taxon>Trichomeriaceae</taxon>
        <taxon>Lithohypha</taxon>
    </lineage>
</organism>
<reference evidence="2 3" key="1">
    <citation type="submission" date="2023-08" db="EMBL/GenBank/DDBJ databases">
        <title>Black Yeasts Isolated from many extreme environments.</title>
        <authorList>
            <person name="Coleine C."/>
            <person name="Stajich J.E."/>
            <person name="Selbmann L."/>
        </authorList>
    </citation>
    <scope>NUCLEOTIDE SEQUENCE [LARGE SCALE GENOMIC DNA]</scope>
    <source>
        <strain evidence="2 3">CCFEE 5910</strain>
    </source>
</reference>
<feature type="compositionally biased region" description="Polar residues" evidence="1">
    <location>
        <begin position="34"/>
        <end position="49"/>
    </location>
</feature>
<evidence type="ECO:0000313" key="3">
    <source>
        <dbReference type="Proteomes" id="UP001309876"/>
    </source>
</evidence>
<feature type="region of interest" description="Disordered" evidence="1">
    <location>
        <begin position="22"/>
        <end position="86"/>
    </location>
</feature>
<dbReference type="PANTHER" id="PTHR31014:SF0">
    <property type="entry name" value="MITOCHONDRIAL TRANSLATION SYSTEM COMPONENT PET127-RELATED"/>
    <property type="match status" value="1"/>
</dbReference>
<feature type="compositionally biased region" description="Polar residues" evidence="1">
    <location>
        <begin position="214"/>
        <end position="225"/>
    </location>
</feature>
<dbReference type="AlphaFoldDB" id="A0AAN7SW47"/>
<dbReference type="Proteomes" id="UP001309876">
    <property type="component" value="Unassembled WGS sequence"/>
</dbReference>
<dbReference type="GO" id="GO:0005740">
    <property type="term" value="C:mitochondrial envelope"/>
    <property type="evidence" value="ECO:0007669"/>
    <property type="project" value="TreeGrafter"/>
</dbReference>
<dbReference type="Pfam" id="PF08634">
    <property type="entry name" value="Pet127"/>
    <property type="match status" value="1"/>
</dbReference>
<accession>A0AAN7SW47</accession>
<feature type="compositionally biased region" description="Basic residues" evidence="1">
    <location>
        <begin position="231"/>
        <end position="247"/>
    </location>
</feature>